<proteinExistence type="predicted"/>
<reference evidence="2" key="1">
    <citation type="submission" date="2022-11" db="UniProtKB">
        <authorList>
            <consortium name="WormBaseParasite"/>
        </authorList>
    </citation>
    <scope>IDENTIFICATION</scope>
</reference>
<evidence type="ECO:0000313" key="1">
    <source>
        <dbReference type="Proteomes" id="UP000887580"/>
    </source>
</evidence>
<sequence>MNGNYLLFIFFFVFLITSVKSEAVRTDIVENILLRRPDNAACNSACGILGHGGGQYQCCYETVAQDGTITYQPKCVCSG</sequence>
<accession>A0AC35FXD0</accession>
<evidence type="ECO:0000313" key="2">
    <source>
        <dbReference type="WBParaSite" id="PS1159_v2.g21528.t1"/>
    </source>
</evidence>
<organism evidence="1 2">
    <name type="scientific">Panagrolaimus sp. PS1159</name>
    <dbReference type="NCBI Taxonomy" id="55785"/>
    <lineage>
        <taxon>Eukaryota</taxon>
        <taxon>Metazoa</taxon>
        <taxon>Ecdysozoa</taxon>
        <taxon>Nematoda</taxon>
        <taxon>Chromadorea</taxon>
        <taxon>Rhabditida</taxon>
        <taxon>Tylenchina</taxon>
        <taxon>Panagrolaimomorpha</taxon>
        <taxon>Panagrolaimoidea</taxon>
        <taxon>Panagrolaimidae</taxon>
        <taxon>Panagrolaimus</taxon>
    </lineage>
</organism>
<dbReference type="Proteomes" id="UP000887580">
    <property type="component" value="Unplaced"/>
</dbReference>
<protein>
    <submittedName>
        <fullName evidence="2">Uncharacterized protein</fullName>
    </submittedName>
</protein>
<dbReference type="WBParaSite" id="PS1159_v2.g21528.t1">
    <property type="protein sequence ID" value="PS1159_v2.g21528.t1"/>
    <property type="gene ID" value="PS1159_v2.g21528"/>
</dbReference>
<name>A0AC35FXD0_9BILA</name>